<dbReference type="SUPFAM" id="SSF103473">
    <property type="entry name" value="MFS general substrate transporter"/>
    <property type="match status" value="1"/>
</dbReference>
<keyword evidence="3 7" id="KW-0812">Transmembrane</keyword>
<comment type="subcellular location">
    <subcellularLocation>
        <location evidence="1">Membrane</location>
        <topology evidence="1">Multi-pass membrane protein</topology>
    </subcellularLocation>
</comment>
<evidence type="ECO:0000256" key="3">
    <source>
        <dbReference type="ARBA" id="ARBA00022692"/>
    </source>
</evidence>
<dbReference type="PANTHER" id="PTHR43791">
    <property type="entry name" value="PERMEASE-RELATED"/>
    <property type="match status" value="1"/>
</dbReference>
<dbReference type="GO" id="GO:0022857">
    <property type="term" value="F:transmembrane transporter activity"/>
    <property type="evidence" value="ECO:0007669"/>
    <property type="project" value="InterPro"/>
</dbReference>
<feature type="transmembrane region" description="Helical" evidence="7">
    <location>
        <begin position="364"/>
        <end position="384"/>
    </location>
</feature>
<dbReference type="Gene3D" id="1.20.1250.20">
    <property type="entry name" value="MFS general substrate transporter like domains"/>
    <property type="match status" value="2"/>
</dbReference>
<dbReference type="GO" id="GO:0016020">
    <property type="term" value="C:membrane"/>
    <property type="evidence" value="ECO:0007669"/>
    <property type="project" value="UniProtKB-SubCell"/>
</dbReference>
<evidence type="ECO:0000256" key="5">
    <source>
        <dbReference type="ARBA" id="ARBA00023136"/>
    </source>
</evidence>
<dbReference type="InterPro" id="IPR020846">
    <property type="entry name" value="MFS_dom"/>
</dbReference>
<dbReference type="AlphaFoldDB" id="A0A1B8G7J4"/>
<sequence>MSSTSEKPQVIQTEGVTTPSNVEMEDLKTAPTTDTVHFDEALKVLQKYDGDQTWTDQEEKRVRRIIDWKLMPVLCMTYCLQYYDKAMLSQAAIFGLRDDLGLKTGNRYSFSAAIFYLGYIVGAYPTMILAQRYPVERVASILVVLWGICLILTVACTNYQGLYAQRFFLGLLESGISPLFMLIVGSWYKKNEQAFRMGIWYSCTGYVSIFSPLINYGFGQITSGPLSSWKYMYLFAGAITTLWGVAIWFVLPPDPIRTTIFDERQRFIAISRLRSNNSGVRNMHLKKNQITELLLDLKFWIMISTAFLMMIANGLISTFMPIIINGFGFSTLNSLLLMTPAGAFAGTIQLVAPFLAMKFAGVRTYIIIVCQCITTTGALLLWLLPRTQTGALLFAVYILPATGGGYAVVMGLQIANIAGYTKRSIASSGLYIGYCLGNFVGPLLFKPVDAPRYVPGFVAVVITAIVAAGFIAAYRLVCILDNRKRDKSGIMEGFEHAYEDDLTDMKNPQFRYIL</sequence>
<dbReference type="PROSITE" id="PS50850">
    <property type="entry name" value="MFS"/>
    <property type="match status" value="1"/>
</dbReference>
<feature type="transmembrane region" description="Helical" evidence="7">
    <location>
        <begin position="141"/>
        <end position="161"/>
    </location>
</feature>
<dbReference type="Pfam" id="PF07690">
    <property type="entry name" value="MFS_1"/>
    <property type="match status" value="1"/>
</dbReference>
<evidence type="ECO:0000256" key="7">
    <source>
        <dbReference type="SAM" id="Phobius"/>
    </source>
</evidence>
<evidence type="ECO:0000256" key="1">
    <source>
        <dbReference type="ARBA" id="ARBA00004141"/>
    </source>
</evidence>
<dbReference type="InterPro" id="IPR011701">
    <property type="entry name" value="MFS"/>
</dbReference>
<dbReference type="Proteomes" id="UP000091956">
    <property type="component" value="Unassembled WGS sequence"/>
</dbReference>
<dbReference type="PANTHER" id="PTHR43791:SF35">
    <property type="entry name" value="MAJOR FACILITATOR SUPERFAMILY (MFS) PROFILE DOMAIN-CONTAINING PROTEIN"/>
    <property type="match status" value="1"/>
</dbReference>
<name>A0A1B8G7J4_9PEZI</name>
<reference evidence="9 10" key="1">
    <citation type="submission" date="2016-03" db="EMBL/GenBank/DDBJ databases">
        <title>Comparative genomics of Pseudogymnoascus destructans, the fungus causing white-nose syndrome of bats.</title>
        <authorList>
            <person name="Palmer J.M."/>
            <person name="Drees K.P."/>
            <person name="Foster J.T."/>
            <person name="Lindner D.L."/>
        </authorList>
    </citation>
    <scope>NUCLEOTIDE SEQUENCE [LARGE SCALE GENOMIC DNA]</scope>
    <source>
        <strain evidence="9 10">UAMH 10579</strain>
    </source>
</reference>
<evidence type="ECO:0000313" key="9">
    <source>
        <dbReference type="EMBL" id="OBT91792.1"/>
    </source>
</evidence>
<dbReference type="OrthoDB" id="6730379at2759"/>
<feature type="transmembrane region" description="Helical" evidence="7">
    <location>
        <begin position="167"/>
        <end position="187"/>
    </location>
</feature>
<dbReference type="FunFam" id="1.20.1250.20:FF:000064">
    <property type="entry name" value="MFS allantoate transporter"/>
    <property type="match status" value="1"/>
</dbReference>
<evidence type="ECO:0000259" key="8">
    <source>
        <dbReference type="PROSITE" id="PS50850"/>
    </source>
</evidence>
<feature type="transmembrane region" description="Helical" evidence="7">
    <location>
        <begin position="199"/>
        <end position="219"/>
    </location>
</feature>
<evidence type="ECO:0000256" key="2">
    <source>
        <dbReference type="ARBA" id="ARBA00022448"/>
    </source>
</evidence>
<keyword evidence="2" id="KW-0813">Transport</keyword>
<dbReference type="GeneID" id="28842734"/>
<feature type="transmembrane region" description="Helical" evidence="7">
    <location>
        <begin position="457"/>
        <end position="477"/>
    </location>
</feature>
<dbReference type="RefSeq" id="XP_018125525.1">
    <property type="nucleotide sequence ID" value="XM_018278762.2"/>
</dbReference>
<evidence type="ECO:0000256" key="4">
    <source>
        <dbReference type="ARBA" id="ARBA00022989"/>
    </source>
</evidence>
<dbReference type="EMBL" id="KV460280">
    <property type="protein sequence ID" value="OBT91792.1"/>
    <property type="molecule type" value="Genomic_DNA"/>
</dbReference>
<keyword evidence="5 7" id="KW-0472">Membrane</keyword>
<comment type="similarity">
    <text evidence="6">Belongs to the major facilitator superfamily. Allantoate permease family.</text>
</comment>
<feature type="transmembrane region" description="Helical" evidence="7">
    <location>
        <begin position="231"/>
        <end position="251"/>
    </location>
</feature>
<feature type="transmembrane region" description="Helical" evidence="7">
    <location>
        <begin position="108"/>
        <end position="129"/>
    </location>
</feature>
<evidence type="ECO:0000313" key="10">
    <source>
        <dbReference type="Proteomes" id="UP000091956"/>
    </source>
</evidence>
<gene>
    <name evidence="9" type="ORF">VE01_09348</name>
</gene>
<feature type="domain" description="Major facilitator superfamily (MFS) profile" evidence="8">
    <location>
        <begin position="70"/>
        <end position="485"/>
    </location>
</feature>
<accession>A0A1B8G7J4</accession>
<keyword evidence="10" id="KW-1185">Reference proteome</keyword>
<reference evidence="10" key="2">
    <citation type="journal article" date="2018" name="Nat. Commun.">
        <title>Extreme sensitivity to ultraviolet light in the fungal pathogen causing white-nose syndrome of bats.</title>
        <authorList>
            <person name="Palmer J.M."/>
            <person name="Drees K.P."/>
            <person name="Foster J.T."/>
            <person name="Lindner D.L."/>
        </authorList>
    </citation>
    <scope>NUCLEOTIDE SEQUENCE [LARGE SCALE GENOMIC DNA]</scope>
    <source>
        <strain evidence="10">UAMH 10579</strain>
    </source>
</reference>
<keyword evidence="4 7" id="KW-1133">Transmembrane helix</keyword>
<feature type="transmembrane region" description="Helical" evidence="7">
    <location>
        <begin position="299"/>
        <end position="324"/>
    </location>
</feature>
<protein>
    <recommendedName>
        <fullName evidence="8">Major facilitator superfamily (MFS) profile domain-containing protein</fullName>
    </recommendedName>
</protein>
<dbReference type="InterPro" id="IPR036259">
    <property type="entry name" value="MFS_trans_sf"/>
</dbReference>
<feature type="transmembrane region" description="Helical" evidence="7">
    <location>
        <begin position="390"/>
        <end position="412"/>
    </location>
</feature>
<organism evidence="9 10">
    <name type="scientific">Pseudogymnoascus verrucosus</name>
    <dbReference type="NCBI Taxonomy" id="342668"/>
    <lineage>
        <taxon>Eukaryota</taxon>
        <taxon>Fungi</taxon>
        <taxon>Dikarya</taxon>
        <taxon>Ascomycota</taxon>
        <taxon>Pezizomycotina</taxon>
        <taxon>Leotiomycetes</taxon>
        <taxon>Thelebolales</taxon>
        <taxon>Thelebolaceae</taxon>
        <taxon>Pseudogymnoascus</taxon>
    </lineage>
</organism>
<evidence type="ECO:0000256" key="6">
    <source>
        <dbReference type="ARBA" id="ARBA00037968"/>
    </source>
</evidence>
<proteinExistence type="inferred from homology"/>
<feature type="transmembrane region" description="Helical" evidence="7">
    <location>
        <begin position="336"/>
        <end position="357"/>
    </location>
</feature>